<accession>A0ABP0FHV7</accession>
<gene>
    <name evidence="4" type="ORF">CVLEPA_LOCUS7910</name>
</gene>
<dbReference type="InterPro" id="IPR008996">
    <property type="entry name" value="IL1/FGF"/>
</dbReference>
<feature type="compositionally biased region" description="Basic residues" evidence="3">
    <location>
        <begin position="60"/>
        <end position="77"/>
    </location>
</feature>
<evidence type="ECO:0000256" key="1">
    <source>
        <dbReference type="ARBA" id="ARBA00007936"/>
    </source>
</evidence>
<name>A0ABP0FHV7_CLALP</name>
<feature type="chain" id="PRO_5044955631" description="Fibroblast growth factor" evidence="2">
    <location>
        <begin position="37"/>
        <end position="275"/>
    </location>
</feature>
<sequence>MFIREICKRFSSLKSSQLLLLVLLLALIICADFADAGRKRDRNRRRNKHNPKLENPRKRADTRKHEGRSRSRGHRNIHNSPEYPFNIVESGHGKHRTGVRTDVIKSDMLSESAIRRLINAPMTYDFDHTQWQRTVRRQRLYCRGANNMGYRLEIDKQGRVKATLNETDDGILEIYSVANSVVGIRSWTRKYYLCMNARGKVYTRKKTHGDCQFRETYESNNYNTYASERYSNHKLRKGYYLAISKKGKVKRGKKFSSYKHRNAQWLALNVRTPTQ</sequence>
<dbReference type="Proteomes" id="UP001642483">
    <property type="component" value="Unassembled WGS sequence"/>
</dbReference>
<dbReference type="InterPro" id="IPR056378">
    <property type="entry name" value="Let-756-like_FGF"/>
</dbReference>
<evidence type="ECO:0000313" key="4">
    <source>
        <dbReference type="EMBL" id="CAK8677927.1"/>
    </source>
</evidence>
<dbReference type="SUPFAM" id="SSF50353">
    <property type="entry name" value="Cytokine"/>
    <property type="match status" value="1"/>
</dbReference>
<dbReference type="PANTHER" id="PTHR11486">
    <property type="entry name" value="FIBROBLAST GROWTH FACTOR"/>
    <property type="match status" value="1"/>
</dbReference>
<dbReference type="InterPro" id="IPR002209">
    <property type="entry name" value="Fibroblast_GF_fam"/>
</dbReference>
<protein>
    <recommendedName>
        <fullName evidence="2">Fibroblast growth factor</fullName>
        <shortName evidence="2">FGF</shortName>
    </recommendedName>
</protein>
<dbReference type="Pfam" id="PF00167">
    <property type="entry name" value="FGF"/>
    <property type="match status" value="1"/>
</dbReference>
<evidence type="ECO:0000256" key="2">
    <source>
        <dbReference type="RuleBase" id="RU049442"/>
    </source>
</evidence>
<keyword evidence="2" id="KW-0732">Signal</keyword>
<dbReference type="SMART" id="SM00442">
    <property type="entry name" value="FGF"/>
    <property type="match status" value="1"/>
</dbReference>
<dbReference type="PRINTS" id="PR00263">
    <property type="entry name" value="HBGFFGF"/>
</dbReference>
<dbReference type="EMBL" id="CAWYQH010000046">
    <property type="protein sequence ID" value="CAK8677927.1"/>
    <property type="molecule type" value="Genomic_DNA"/>
</dbReference>
<feature type="compositionally biased region" description="Basic residues" evidence="3">
    <location>
        <begin position="39"/>
        <end position="50"/>
    </location>
</feature>
<evidence type="ECO:0000313" key="5">
    <source>
        <dbReference type="Proteomes" id="UP001642483"/>
    </source>
</evidence>
<dbReference type="PRINTS" id="PR00262">
    <property type="entry name" value="IL1HBGF"/>
</dbReference>
<comment type="caution">
    <text evidence="4">The sequence shown here is derived from an EMBL/GenBank/DDBJ whole genome shotgun (WGS) entry which is preliminary data.</text>
</comment>
<keyword evidence="5" id="KW-1185">Reference proteome</keyword>
<dbReference type="CDD" id="cd00058">
    <property type="entry name" value="beta-trefoil_FGF"/>
    <property type="match status" value="1"/>
</dbReference>
<reference evidence="4 5" key="1">
    <citation type="submission" date="2024-02" db="EMBL/GenBank/DDBJ databases">
        <authorList>
            <person name="Daric V."/>
            <person name="Darras S."/>
        </authorList>
    </citation>
    <scope>NUCLEOTIDE SEQUENCE [LARGE SCALE GENOMIC DNA]</scope>
</reference>
<comment type="similarity">
    <text evidence="1 2">Belongs to the heparin-binding growth factors family.</text>
</comment>
<proteinExistence type="inferred from homology"/>
<organism evidence="4 5">
    <name type="scientific">Clavelina lepadiformis</name>
    <name type="common">Light-bulb sea squirt</name>
    <name type="synonym">Ascidia lepadiformis</name>
    <dbReference type="NCBI Taxonomy" id="159417"/>
    <lineage>
        <taxon>Eukaryota</taxon>
        <taxon>Metazoa</taxon>
        <taxon>Chordata</taxon>
        <taxon>Tunicata</taxon>
        <taxon>Ascidiacea</taxon>
        <taxon>Aplousobranchia</taxon>
        <taxon>Clavelinidae</taxon>
        <taxon>Clavelina</taxon>
    </lineage>
</organism>
<feature type="signal peptide" evidence="2">
    <location>
        <begin position="1"/>
        <end position="36"/>
    </location>
</feature>
<dbReference type="Gene3D" id="2.80.10.50">
    <property type="match status" value="1"/>
</dbReference>
<evidence type="ECO:0000256" key="3">
    <source>
        <dbReference type="SAM" id="MobiDB-lite"/>
    </source>
</evidence>
<feature type="region of interest" description="Disordered" evidence="3">
    <location>
        <begin position="39"/>
        <end position="93"/>
    </location>
</feature>